<dbReference type="EMBL" id="JPVP01000054">
    <property type="protein sequence ID" value="KGR85333.1"/>
    <property type="molecule type" value="Genomic_DNA"/>
</dbReference>
<name>A0A0A3IR55_9BACI</name>
<evidence type="ECO:0000313" key="2">
    <source>
        <dbReference type="Proteomes" id="UP000030437"/>
    </source>
</evidence>
<dbReference type="STRING" id="1220589.CD32_08820"/>
<evidence type="ECO:0000313" key="1">
    <source>
        <dbReference type="EMBL" id="KGR85333.1"/>
    </source>
</evidence>
<dbReference type="eggNOG" id="ENOG5032TFB">
    <property type="taxonomic scope" value="Bacteria"/>
</dbReference>
<dbReference type="Proteomes" id="UP000030437">
    <property type="component" value="Unassembled WGS sequence"/>
</dbReference>
<protein>
    <submittedName>
        <fullName evidence="1">Uncharacterized protein</fullName>
    </submittedName>
</protein>
<dbReference type="RefSeq" id="WP_036153631.1">
    <property type="nucleotide sequence ID" value="NZ_AVCX01000007.1"/>
</dbReference>
<organism evidence="1 2">
    <name type="scientific">Lysinibacillus odysseyi 34hs-1 = NBRC 100172</name>
    <dbReference type="NCBI Taxonomy" id="1220589"/>
    <lineage>
        <taxon>Bacteria</taxon>
        <taxon>Bacillati</taxon>
        <taxon>Bacillota</taxon>
        <taxon>Bacilli</taxon>
        <taxon>Bacillales</taxon>
        <taxon>Bacillaceae</taxon>
        <taxon>Lysinibacillus</taxon>
    </lineage>
</organism>
<reference evidence="1 2" key="1">
    <citation type="submission" date="2014-02" db="EMBL/GenBank/DDBJ databases">
        <title>Draft genome sequence of Lysinibacillus odysseyi NBRC 100172.</title>
        <authorList>
            <person name="Zhang F."/>
            <person name="Wang G."/>
            <person name="Zhang L."/>
        </authorList>
    </citation>
    <scope>NUCLEOTIDE SEQUENCE [LARGE SCALE GENOMIC DNA]</scope>
    <source>
        <strain evidence="1 2">NBRC 100172</strain>
    </source>
</reference>
<proteinExistence type="predicted"/>
<keyword evidence="2" id="KW-1185">Reference proteome</keyword>
<dbReference type="AlphaFoldDB" id="A0A0A3IR55"/>
<comment type="caution">
    <text evidence="1">The sequence shown here is derived from an EMBL/GenBank/DDBJ whole genome shotgun (WGS) entry which is preliminary data.</text>
</comment>
<accession>A0A0A3IR55</accession>
<sequence>MKLIGSKTEQDMRKQLVKSNKALFNSEDNKKLLEVIRSLYPEMKVAYIIDWIPEQGEDIYKLLINENIILEIELDRFNEEIEPIIKVESITHYLQGLSKQKQIKLAVALELAKQDVKDTD</sequence>
<gene>
    <name evidence="1" type="ORF">CD32_08820</name>
</gene>